<dbReference type="RefSeq" id="XP_008609040.1">
    <property type="nucleotide sequence ID" value="XM_008610818.1"/>
</dbReference>
<gene>
    <name evidence="1" type="ORF">SDRG_05123</name>
</gene>
<dbReference type="GeneID" id="19945850"/>
<dbReference type="OrthoDB" id="75877at2759"/>
<dbReference type="OMA" id="ELGCMEN"/>
<dbReference type="InParanoid" id="T0QU57"/>
<dbReference type="EMBL" id="JH767144">
    <property type="protein sequence ID" value="EQC37520.1"/>
    <property type="molecule type" value="Genomic_DNA"/>
</dbReference>
<name>T0QU57_SAPDV</name>
<protein>
    <submittedName>
        <fullName evidence="1">Uncharacterized protein</fullName>
    </submittedName>
</protein>
<evidence type="ECO:0000313" key="2">
    <source>
        <dbReference type="Proteomes" id="UP000030762"/>
    </source>
</evidence>
<dbReference type="VEuPathDB" id="FungiDB:SDRG_05123"/>
<organism evidence="1 2">
    <name type="scientific">Saprolegnia diclina (strain VS20)</name>
    <dbReference type="NCBI Taxonomy" id="1156394"/>
    <lineage>
        <taxon>Eukaryota</taxon>
        <taxon>Sar</taxon>
        <taxon>Stramenopiles</taxon>
        <taxon>Oomycota</taxon>
        <taxon>Saprolegniomycetes</taxon>
        <taxon>Saprolegniales</taxon>
        <taxon>Saprolegniaceae</taxon>
        <taxon>Saprolegnia</taxon>
    </lineage>
</organism>
<keyword evidence="2" id="KW-1185">Reference proteome</keyword>
<dbReference type="AlphaFoldDB" id="T0QU57"/>
<sequence length="235" mass="26830">MLPPSVGITTTHKLPRKLRQQRQRQKAQAAHEAKTDIEAYIEREVKRRTAAIEAEARLKVERLHLAYDLHVNSEIERYLETYAAGSPRASDVKKKRKSNVLSQLFAKHNESDEPRQISDLDRFRAYLKGKTVRLTADLRDTDEALAKATGARDPTVSELIETIEKLRVLVLKQDEQLEQAQYLLQIALAKVESSDDIVIGLDQELGCMENRLERASTQVQVLRRSQRATHRVATV</sequence>
<proteinExistence type="predicted"/>
<evidence type="ECO:0000313" key="1">
    <source>
        <dbReference type="EMBL" id="EQC37520.1"/>
    </source>
</evidence>
<reference evidence="1 2" key="1">
    <citation type="submission" date="2012-04" db="EMBL/GenBank/DDBJ databases">
        <title>The Genome Sequence of Saprolegnia declina VS20.</title>
        <authorList>
            <consortium name="The Broad Institute Genome Sequencing Platform"/>
            <person name="Russ C."/>
            <person name="Nusbaum C."/>
            <person name="Tyler B."/>
            <person name="van West P."/>
            <person name="Dieguez-Uribeondo J."/>
            <person name="de Bruijn I."/>
            <person name="Tripathy S."/>
            <person name="Jiang R."/>
            <person name="Young S.K."/>
            <person name="Zeng Q."/>
            <person name="Gargeya S."/>
            <person name="Fitzgerald M."/>
            <person name="Haas B."/>
            <person name="Abouelleil A."/>
            <person name="Alvarado L."/>
            <person name="Arachchi H.M."/>
            <person name="Berlin A."/>
            <person name="Chapman S.B."/>
            <person name="Goldberg J."/>
            <person name="Griggs A."/>
            <person name="Gujja S."/>
            <person name="Hansen M."/>
            <person name="Howarth C."/>
            <person name="Imamovic A."/>
            <person name="Larimer J."/>
            <person name="McCowen C."/>
            <person name="Montmayeur A."/>
            <person name="Murphy C."/>
            <person name="Neiman D."/>
            <person name="Pearson M."/>
            <person name="Priest M."/>
            <person name="Roberts A."/>
            <person name="Saif S."/>
            <person name="Shea T."/>
            <person name="Sisk P."/>
            <person name="Sykes S."/>
            <person name="Wortman J."/>
            <person name="Nusbaum C."/>
            <person name="Birren B."/>
        </authorList>
    </citation>
    <scope>NUCLEOTIDE SEQUENCE [LARGE SCALE GENOMIC DNA]</scope>
    <source>
        <strain evidence="1 2">VS20</strain>
    </source>
</reference>
<accession>T0QU57</accession>
<dbReference type="Proteomes" id="UP000030762">
    <property type="component" value="Unassembled WGS sequence"/>
</dbReference>